<dbReference type="AlphaFoldDB" id="A0A1D2NIE6"/>
<dbReference type="PANTHER" id="PTHR21113:SF6">
    <property type="entry name" value="CHITIN-BINDING TYPE-4 DOMAIN-CONTAINING PROTEIN"/>
    <property type="match status" value="1"/>
</dbReference>
<evidence type="ECO:0000259" key="2">
    <source>
        <dbReference type="Pfam" id="PF03067"/>
    </source>
</evidence>
<comment type="caution">
    <text evidence="3">The sequence shown here is derived from an EMBL/GenBank/DDBJ whole genome shotgun (WGS) entry which is preliminary data.</text>
</comment>
<dbReference type="Pfam" id="PF03067">
    <property type="entry name" value="LPMO_10"/>
    <property type="match status" value="2"/>
</dbReference>
<proteinExistence type="predicted"/>
<accession>A0A1D2NIE6</accession>
<dbReference type="InterPro" id="IPR004302">
    <property type="entry name" value="Cellulose/chitin-bd_N"/>
</dbReference>
<keyword evidence="1" id="KW-0732">Signal</keyword>
<name>A0A1D2NIE6_ORCCI</name>
<protein>
    <recommendedName>
        <fullName evidence="2">Chitin-binding type-4 domain-containing protein</fullName>
    </recommendedName>
</protein>
<feature type="domain" description="Chitin-binding type-4" evidence="2">
    <location>
        <begin position="23"/>
        <end position="215"/>
    </location>
</feature>
<dbReference type="PANTHER" id="PTHR21113">
    <property type="entry name" value="AGAP001705-PA"/>
    <property type="match status" value="1"/>
</dbReference>
<reference evidence="3 4" key="1">
    <citation type="journal article" date="2016" name="Genome Biol. Evol.">
        <title>Gene Family Evolution Reflects Adaptation to Soil Environmental Stressors in the Genome of the Collembolan Orchesella cincta.</title>
        <authorList>
            <person name="Faddeeva-Vakhrusheva A."/>
            <person name="Derks M.F."/>
            <person name="Anvar S.Y."/>
            <person name="Agamennone V."/>
            <person name="Suring W."/>
            <person name="Smit S."/>
            <person name="van Straalen N.M."/>
            <person name="Roelofs D."/>
        </authorList>
    </citation>
    <scope>NUCLEOTIDE SEQUENCE [LARGE SCALE GENOMIC DNA]</scope>
    <source>
        <tissue evidence="3">Mixed pool</tissue>
    </source>
</reference>
<dbReference type="Proteomes" id="UP000094527">
    <property type="component" value="Unassembled WGS sequence"/>
</dbReference>
<feature type="chain" id="PRO_5008905607" description="Chitin-binding type-4 domain-containing protein" evidence="1">
    <location>
        <begin position="23"/>
        <end position="629"/>
    </location>
</feature>
<sequence>MRHPSTIVIFALLNYQIQHVISHGRMMDPPSRNAMWRFGYPTPVNYDDSQLWCGNAATLELNGGKCGVCGDNYADPEPREHEAGGRFGLGVVVRRYTKGQPLETEIELTANHKGYFEFRVCPVPDATKEITQECLDQNRVMVLDDDGKVSDRFAIDTDEKTAIFDIKLQLPKDLTCSHCVLQWTYIAANTWGVCDNGTEAVGCGSQETFKNCADIAILTNSGGQPPVAQVPPKNMVLVRDNKSGHLVPLVVRSQVCTGSGTYGSQPGIDNWCQENCMRYPPNCPEDKCKCIQSCEAVGSFSNQTGSDVYCLDKCMVKEVVSHGRLMEPPARNCMWRFGYPTPVNYDDNQLWCGGAAVMNLQNGGRCGVCGDNYADPVPRSHEAGGEYASGIIVRRYAPGQTFDIEIELTANHQGTFEFKLCPVKDPSYEVTQNCLDSHHIKVIDATGLVAEKYTIMSQEKRKTFYLQVRLPPYTSCSHCVLQWTYIAANTWGTCANGTEAVGCGAQERFVNCADIAIIQNTGGRPPNFLSNAIISTPNIRVGGKKLPFVLRAQRCIARGHYTGDDEMDNWCQYNCLRFPPNCPSDKCKCLTGCNAVGSFKEQEGSDVHCLDQCLVYPPKNCTSSKCSCY</sequence>
<evidence type="ECO:0000313" key="4">
    <source>
        <dbReference type="Proteomes" id="UP000094527"/>
    </source>
</evidence>
<feature type="domain" description="Chitin-binding type-4" evidence="2">
    <location>
        <begin position="322"/>
        <end position="515"/>
    </location>
</feature>
<dbReference type="OrthoDB" id="64893at2759"/>
<organism evidence="3 4">
    <name type="scientific">Orchesella cincta</name>
    <name type="common">Springtail</name>
    <name type="synonym">Podura cincta</name>
    <dbReference type="NCBI Taxonomy" id="48709"/>
    <lineage>
        <taxon>Eukaryota</taxon>
        <taxon>Metazoa</taxon>
        <taxon>Ecdysozoa</taxon>
        <taxon>Arthropoda</taxon>
        <taxon>Hexapoda</taxon>
        <taxon>Collembola</taxon>
        <taxon>Entomobryomorpha</taxon>
        <taxon>Entomobryoidea</taxon>
        <taxon>Orchesellidae</taxon>
        <taxon>Orchesellinae</taxon>
        <taxon>Orchesella</taxon>
    </lineage>
</organism>
<evidence type="ECO:0000256" key="1">
    <source>
        <dbReference type="SAM" id="SignalP"/>
    </source>
</evidence>
<dbReference type="STRING" id="48709.A0A1D2NIE6"/>
<dbReference type="EMBL" id="LJIJ01000031">
    <property type="protein sequence ID" value="ODN05027.1"/>
    <property type="molecule type" value="Genomic_DNA"/>
</dbReference>
<keyword evidence="4" id="KW-1185">Reference proteome</keyword>
<dbReference type="OMA" id="LQWTYIA"/>
<gene>
    <name evidence="3" type="ORF">Ocin01_01672</name>
</gene>
<feature type="signal peptide" evidence="1">
    <location>
        <begin position="1"/>
        <end position="22"/>
    </location>
</feature>
<evidence type="ECO:0000313" key="3">
    <source>
        <dbReference type="EMBL" id="ODN05027.1"/>
    </source>
</evidence>